<name>A0A0K8TF01_LYGHE</name>
<dbReference type="FunFam" id="3.30.780.10:FF:000009">
    <property type="entry name" value="39S ribosomal protein L49, mitochondrial"/>
    <property type="match status" value="1"/>
</dbReference>
<evidence type="ECO:0000256" key="7">
    <source>
        <dbReference type="ARBA" id="ARBA00035545"/>
    </source>
</evidence>
<evidence type="ECO:0000256" key="6">
    <source>
        <dbReference type="ARBA" id="ARBA00035191"/>
    </source>
</evidence>
<proteinExistence type="inferred from homology"/>
<dbReference type="GO" id="GO:0003735">
    <property type="term" value="F:structural constituent of ribosome"/>
    <property type="evidence" value="ECO:0007669"/>
    <property type="project" value="InterPro"/>
</dbReference>
<dbReference type="AlphaFoldDB" id="A0A0K8TF01"/>
<feature type="region of interest" description="Disordered" evidence="8">
    <location>
        <begin position="77"/>
        <end position="96"/>
    </location>
</feature>
<dbReference type="EMBL" id="GDHC01002110">
    <property type="protein sequence ID" value="JAQ16519.1"/>
    <property type="molecule type" value="Transcribed_RNA"/>
</dbReference>
<evidence type="ECO:0000256" key="3">
    <source>
        <dbReference type="ARBA" id="ARBA00022980"/>
    </source>
</evidence>
<sequence length="178" mass="20751">MALIEVGSKLARTLVKSLSSNSLRGTMACRTSTNYKFLKPFEPTYKTEFEISKNPEEWKFVERLLPPKCVPTPEPKEVYPSGWKPQEPKTSESPYFVPRNKNHMIPVYLIIRKRGTQRITSIRHVKGDVWALEEDLRRYIKEQSGREIGMRIDELSGNVFIRGDFVYHVTEWLKSLGF</sequence>
<gene>
    <name evidence="10" type="primary">mRpL49</name>
    <name evidence="10" type="ORF">g.34329</name>
</gene>
<evidence type="ECO:0000313" key="10">
    <source>
        <dbReference type="EMBL" id="JAQ16519.1"/>
    </source>
</evidence>
<dbReference type="GO" id="GO:0006412">
    <property type="term" value="P:translation"/>
    <property type="evidence" value="ECO:0007669"/>
    <property type="project" value="InterPro"/>
</dbReference>
<comment type="similarity">
    <text evidence="2">Belongs to the mitochondrion-specific ribosomal protein mL49 family.</text>
</comment>
<comment type="subcellular location">
    <subcellularLocation>
        <location evidence="1">Mitochondrion</location>
    </subcellularLocation>
</comment>
<protein>
    <recommendedName>
        <fullName evidence="6">Large ribosomal subunit protein mL49</fullName>
    </recommendedName>
    <alternativeName>
        <fullName evidence="7">39S ribosomal protein L49, mitochondrial</fullName>
    </alternativeName>
</protein>
<dbReference type="Pfam" id="PF05046">
    <property type="entry name" value="Img2"/>
    <property type="match status" value="1"/>
</dbReference>
<evidence type="ECO:0000256" key="2">
    <source>
        <dbReference type="ARBA" id="ARBA00005677"/>
    </source>
</evidence>
<dbReference type="GO" id="GO:0005762">
    <property type="term" value="C:mitochondrial large ribosomal subunit"/>
    <property type="evidence" value="ECO:0007669"/>
    <property type="project" value="TreeGrafter"/>
</dbReference>
<evidence type="ECO:0000256" key="4">
    <source>
        <dbReference type="ARBA" id="ARBA00023128"/>
    </source>
</evidence>
<reference evidence="9" key="1">
    <citation type="submission" date="2014-09" db="EMBL/GenBank/DDBJ databases">
        <authorList>
            <person name="Magalhaes I.L.F."/>
            <person name="Oliveira U."/>
            <person name="Santos F.R."/>
            <person name="Vidigal T.H.D.A."/>
            <person name="Brescovit A.D."/>
            <person name="Santos A.J."/>
        </authorList>
    </citation>
    <scope>NUCLEOTIDE SEQUENCE</scope>
</reference>
<dbReference type="PANTHER" id="PTHR13477:SF0">
    <property type="entry name" value="LARGE RIBOSOMAL SUBUNIT PROTEIN ML49"/>
    <property type="match status" value="1"/>
</dbReference>
<accession>A0A0K8TF01</accession>
<keyword evidence="3 10" id="KW-0689">Ribosomal protein</keyword>
<dbReference type="InterPro" id="IPR007740">
    <property type="entry name" value="Ribosomal_mL49"/>
</dbReference>
<evidence type="ECO:0000256" key="1">
    <source>
        <dbReference type="ARBA" id="ARBA00004173"/>
    </source>
</evidence>
<dbReference type="Gene3D" id="3.30.780.10">
    <property type="entry name" value="SUI1-like domain"/>
    <property type="match status" value="1"/>
</dbReference>
<dbReference type="PANTHER" id="PTHR13477">
    <property type="entry name" value="MITOCHONDRIAL 39S RIBOSOMAL PROTEIN L49"/>
    <property type="match status" value="1"/>
</dbReference>
<reference evidence="10" key="2">
    <citation type="journal article" date="2016" name="Gigascience">
        <title>De novo construction of an expanded transcriptome assembly for the western tarnished plant bug, Lygus hesperus.</title>
        <authorList>
            <person name="Tassone E.E."/>
            <person name="Geib S.M."/>
            <person name="Hall B."/>
            <person name="Fabrick J.A."/>
            <person name="Brent C.S."/>
            <person name="Hull J.J."/>
        </authorList>
    </citation>
    <scope>NUCLEOTIDE SEQUENCE</scope>
</reference>
<evidence type="ECO:0000256" key="5">
    <source>
        <dbReference type="ARBA" id="ARBA00023274"/>
    </source>
</evidence>
<keyword evidence="4" id="KW-0496">Mitochondrion</keyword>
<evidence type="ECO:0000256" key="8">
    <source>
        <dbReference type="SAM" id="MobiDB-lite"/>
    </source>
</evidence>
<organism evidence="9">
    <name type="scientific">Lygus hesperus</name>
    <name type="common">Western plant bug</name>
    <dbReference type="NCBI Taxonomy" id="30085"/>
    <lineage>
        <taxon>Eukaryota</taxon>
        <taxon>Metazoa</taxon>
        <taxon>Ecdysozoa</taxon>
        <taxon>Arthropoda</taxon>
        <taxon>Hexapoda</taxon>
        <taxon>Insecta</taxon>
        <taxon>Pterygota</taxon>
        <taxon>Neoptera</taxon>
        <taxon>Paraneoptera</taxon>
        <taxon>Hemiptera</taxon>
        <taxon>Heteroptera</taxon>
        <taxon>Panheteroptera</taxon>
        <taxon>Cimicomorpha</taxon>
        <taxon>Miridae</taxon>
        <taxon>Mirini</taxon>
        <taxon>Lygus</taxon>
    </lineage>
</organism>
<keyword evidence="5" id="KW-0687">Ribonucleoprotein</keyword>
<dbReference type="EMBL" id="GBRD01001673">
    <property type="protein sequence ID" value="JAG64148.1"/>
    <property type="molecule type" value="Transcribed_RNA"/>
</dbReference>
<evidence type="ECO:0000313" key="9">
    <source>
        <dbReference type="EMBL" id="JAG64148.1"/>
    </source>
</evidence>